<dbReference type="STRING" id="1578720.HAL011_00550"/>
<feature type="signal peptide" evidence="1">
    <location>
        <begin position="1"/>
        <end position="29"/>
    </location>
</feature>
<reference evidence="2" key="1">
    <citation type="submission" date="2014-12" db="EMBL/GenBank/DDBJ databases">
        <title>Whole genome sequences of four Staphylococcus schleiferi canine isolates.</title>
        <authorList>
            <person name="Misic A.M."/>
            <person name="Cain C."/>
            <person name="Morris D.O."/>
            <person name="Rankin S."/>
            <person name="Beiting D."/>
        </authorList>
    </citation>
    <scope>NUCLEOTIDE SEQUENCE</scope>
    <source>
        <strain evidence="2">ASB11</strain>
        <strain evidence="3">ASB13</strain>
        <strain evidence="4">ASB9</strain>
    </source>
</reference>
<protein>
    <recommendedName>
        <fullName evidence="8">Lipoprotein</fullName>
    </recommendedName>
</protein>
<dbReference type="Proteomes" id="UP000038622">
    <property type="component" value="Unassembled WGS sequence"/>
</dbReference>
<sequence length="183" mass="19434">MVGPTSLHKRLLSALVFGFLALGAGGCNSTPTPATNAKQELTTGIATTAKKALNAMLKSPKVQQLQGAVFGVVEMANDTKQRLDTAQLTQMLLKTLQEIAGNKFDAVKTFDDDGQSADHTIGGARALQGPQIATRKPSLFLDVSIVQRTSGQHTDYILVLDVIKIATGLQVWSGEFSINGEQP</sequence>
<evidence type="ECO:0000313" key="5">
    <source>
        <dbReference type="Proteomes" id="UP000038622"/>
    </source>
</evidence>
<dbReference type="EMBL" id="CDML01000001">
    <property type="protein sequence ID" value="CRF40303.1"/>
    <property type="molecule type" value="Genomic_DNA"/>
</dbReference>
<evidence type="ECO:0000313" key="6">
    <source>
        <dbReference type="Proteomes" id="UP000041394"/>
    </source>
</evidence>
<feature type="chain" id="PRO_5013456443" description="Lipoprotein" evidence="1">
    <location>
        <begin position="30"/>
        <end position="183"/>
    </location>
</feature>
<name>A0A0K2X4F6_9HELI</name>
<dbReference type="Gene3D" id="3.40.50.10610">
    <property type="entry name" value="ABC-type transport auxiliary lipoprotein component"/>
    <property type="match status" value="1"/>
</dbReference>
<evidence type="ECO:0000313" key="2">
    <source>
        <dbReference type="EMBL" id="CRF40303.1"/>
    </source>
</evidence>
<dbReference type="Pfam" id="PF13036">
    <property type="entry name" value="LpoB"/>
    <property type="match status" value="1"/>
</dbReference>
<evidence type="ECO:0008006" key="8">
    <source>
        <dbReference type="Google" id="ProtNLM"/>
    </source>
</evidence>
<dbReference type="AlphaFoldDB" id="A0A0K2X4F6"/>
<keyword evidence="5" id="KW-1185">Reference proteome</keyword>
<gene>
    <name evidence="2" type="ORF">HAL011_00550</name>
    <name evidence="3" type="ORF">HAL013_14150</name>
    <name evidence="4" type="ORF">HAL09_06900</name>
</gene>
<dbReference type="OrthoDB" id="9970513at2"/>
<evidence type="ECO:0000313" key="7">
    <source>
        <dbReference type="Proteomes" id="UP000045175"/>
    </source>
</evidence>
<dbReference type="Proteomes" id="UP000041394">
    <property type="component" value="Unassembled WGS sequence"/>
</dbReference>
<evidence type="ECO:0000256" key="1">
    <source>
        <dbReference type="SAM" id="SignalP"/>
    </source>
</evidence>
<dbReference type="EMBL" id="CDMH01000057">
    <property type="protein sequence ID" value="CRF43191.1"/>
    <property type="molecule type" value="Genomic_DNA"/>
</dbReference>
<reference evidence="5" key="3">
    <citation type="submission" date="2014-12" db="EMBL/GenBank/DDBJ databases">
        <authorList>
            <person name="Smet A."/>
        </authorList>
    </citation>
    <scope>NUCLEOTIDE SEQUENCE [LARGE SCALE GENOMIC DNA]</scope>
</reference>
<organism evidence="2 5">
    <name type="scientific">Helicobacter ailurogastricus</name>
    <dbReference type="NCBI Taxonomy" id="1578720"/>
    <lineage>
        <taxon>Bacteria</taxon>
        <taxon>Pseudomonadati</taxon>
        <taxon>Campylobacterota</taxon>
        <taxon>Epsilonproteobacteria</taxon>
        <taxon>Campylobacterales</taxon>
        <taxon>Helicobacteraceae</taxon>
        <taxon>Helicobacter</taxon>
    </lineage>
</organism>
<reference evidence="6 7" key="2">
    <citation type="submission" date="2014-12" db="EMBL/GenBank/DDBJ databases">
        <authorList>
            <person name="Jaenicke S."/>
        </authorList>
    </citation>
    <scope>NUCLEOTIDE SEQUENCE [LARGE SCALE GENOMIC DNA]</scope>
</reference>
<dbReference type="Proteomes" id="UP000045175">
    <property type="component" value="Unassembled WGS sequence"/>
</dbReference>
<keyword evidence="1" id="KW-0732">Signal</keyword>
<proteinExistence type="predicted"/>
<accession>A0A0K2X4F6</accession>
<dbReference type="EMBL" id="CDMN01000027">
    <property type="protein sequence ID" value="CRF44121.1"/>
    <property type="molecule type" value="Genomic_DNA"/>
</dbReference>
<dbReference type="InterPro" id="IPR014094">
    <property type="entry name" value="LpoB"/>
</dbReference>
<evidence type="ECO:0000313" key="4">
    <source>
        <dbReference type="EMBL" id="CRF44121.1"/>
    </source>
</evidence>
<evidence type="ECO:0000313" key="3">
    <source>
        <dbReference type="EMBL" id="CRF43191.1"/>
    </source>
</evidence>
<dbReference type="RefSeq" id="WP_053941757.1">
    <property type="nucleotide sequence ID" value="NZ_CDMH01000057.1"/>
</dbReference>